<evidence type="ECO:0000256" key="2">
    <source>
        <dbReference type="ARBA" id="ARBA00022908"/>
    </source>
</evidence>
<gene>
    <name evidence="8" type="ORF">I8J31_05785</name>
</gene>
<dbReference type="InterPro" id="IPR044068">
    <property type="entry name" value="CB"/>
</dbReference>
<dbReference type="SUPFAM" id="SSF56349">
    <property type="entry name" value="DNA breaking-rejoining enzymes"/>
    <property type="match status" value="1"/>
</dbReference>
<reference evidence="8" key="1">
    <citation type="submission" date="2020-12" db="EMBL/GenBank/DDBJ databases">
        <title>Marinomonas arctica sp. nov., a psychrotolerant bacterium isolated from the Arctic.</title>
        <authorList>
            <person name="Zhang Y."/>
        </authorList>
    </citation>
    <scope>NUCLEOTIDE SEQUENCE</scope>
    <source>
        <strain evidence="8">C1424</strain>
    </source>
</reference>
<evidence type="ECO:0000256" key="5">
    <source>
        <dbReference type="PROSITE-ProRule" id="PRU01248"/>
    </source>
</evidence>
<dbReference type="RefSeq" id="WP_199467324.1">
    <property type="nucleotide sequence ID" value="NZ_JAEMNX010000003.1"/>
</dbReference>
<proteinExistence type="inferred from homology"/>
<dbReference type="GO" id="GO:0015074">
    <property type="term" value="P:DNA integration"/>
    <property type="evidence" value="ECO:0007669"/>
    <property type="project" value="UniProtKB-KW"/>
</dbReference>
<comment type="similarity">
    <text evidence="1">Belongs to the 'phage' integrase family.</text>
</comment>
<evidence type="ECO:0000313" key="9">
    <source>
        <dbReference type="Proteomes" id="UP000628710"/>
    </source>
</evidence>
<dbReference type="InterPro" id="IPR002104">
    <property type="entry name" value="Integrase_catalytic"/>
</dbReference>
<dbReference type="InterPro" id="IPR010998">
    <property type="entry name" value="Integrase_recombinase_N"/>
</dbReference>
<sequence>MKLKFTKEIIAAIEPSDKRQRIQDAKVDGLVIEVLPSGRKSFRVYKRLKGQTSPVSITLGQFPFLTIENARKKALEELSKLAHGINPNEQAKADAKSKITLIEVYDDYISQKELSESSLRGYNQIMRSYLADWHKSALADITESMIKEKHASLSCTSRAQADYCMRVLRALYNFAQFEYKNAQDKPIFLYNPVQILSHKRQWNHVPRKQTRLTRSEIPKLLSGLNTIRKTADTFLFAVCDFVEIALFTGLRKSELLNLKWEQVSLEERTFRILETKNGDNLELPMADHLNSIFERRKEMTSNGYVFQAENDYGYVREPKKSIQKIIDETGINFTLHDLRRTFTSSAEMLRIGTYTIKRLLNHKTQRNDVTAGYTILTSEELRIPSQEIENHLLKLKENQPKN</sequence>
<dbReference type="InterPro" id="IPR050808">
    <property type="entry name" value="Phage_Integrase"/>
</dbReference>
<dbReference type="GO" id="GO:0003677">
    <property type="term" value="F:DNA binding"/>
    <property type="evidence" value="ECO:0007669"/>
    <property type="project" value="UniProtKB-UniRule"/>
</dbReference>
<protein>
    <submittedName>
        <fullName evidence="8">Tyrosine-type recombinase/integrase</fullName>
    </submittedName>
</protein>
<feature type="domain" description="Core-binding (CB)" evidence="7">
    <location>
        <begin position="99"/>
        <end position="176"/>
    </location>
</feature>
<dbReference type="EMBL" id="JAEMNX010000003">
    <property type="protein sequence ID" value="MBJ7537188.1"/>
    <property type="molecule type" value="Genomic_DNA"/>
</dbReference>
<accession>A0A934N1X5</accession>
<comment type="caution">
    <text evidence="8">The sequence shown here is derived from an EMBL/GenBank/DDBJ whole genome shotgun (WGS) entry which is preliminary data.</text>
</comment>
<evidence type="ECO:0000259" key="7">
    <source>
        <dbReference type="PROSITE" id="PS51900"/>
    </source>
</evidence>
<keyword evidence="4" id="KW-0233">DNA recombination</keyword>
<dbReference type="Gene3D" id="1.10.150.130">
    <property type="match status" value="1"/>
</dbReference>
<dbReference type="Gene3D" id="3.30.160.390">
    <property type="entry name" value="Integrase, DNA-binding domain"/>
    <property type="match status" value="1"/>
</dbReference>
<keyword evidence="9" id="KW-1185">Reference proteome</keyword>
<dbReference type="GO" id="GO:0006310">
    <property type="term" value="P:DNA recombination"/>
    <property type="evidence" value="ECO:0007669"/>
    <property type="project" value="UniProtKB-KW"/>
</dbReference>
<dbReference type="Proteomes" id="UP000628710">
    <property type="component" value="Unassembled WGS sequence"/>
</dbReference>
<dbReference type="PANTHER" id="PTHR30629:SF2">
    <property type="entry name" value="PROPHAGE INTEGRASE INTS-RELATED"/>
    <property type="match status" value="1"/>
</dbReference>
<evidence type="ECO:0000256" key="4">
    <source>
        <dbReference type="ARBA" id="ARBA00023172"/>
    </source>
</evidence>
<keyword evidence="2" id="KW-0229">DNA integration</keyword>
<evidence type="ECO:0000313" key="8">
    <source>
        <dbReference type="EMBL" id="MBJ7537188.1"/>
    </source>
</evidence>
<dbReference type="Pfam" id="PF00589">
    <property type="entry name" value="Phage_integrase"/>
    <property type="match status" value="1"/>
</dbReference>
<organism evidence="8 9">
    <name type="scientific">Marinomonas transparens</name>
    <dbReference type="NCBI Taxonomy" id="2795388"/>
    <lineage>
        <taxon>Bacteria</taxon>
        <taxon>Pseudomonadati</taxon>
        <taxon>Pseudomonadota</taxon>
        <taxon>Gammaproteobacteria</taxon>
        <taxon>Oceanospirillales</taxon>
        <taxon>Oceanospirillaceae</taxon>
        <taxon>Marinomonas</taxon>
    </lineage>
</organism>
<dbReference type="InterPro" id="IPR025166">
    <property type="entry name" value="Integrase_DNA_bind_dom"/>
</dbReference>
<keyword evidence="3 5" id="KW-0238">DNA-binding</keyword>
<dbReference type="InterPro" id="IPR013762">
    <property type="entry name" value="Integrase-like_cat_sf"/>
</dbReference>
<dbReference type="Pfam" id="PF13356">
    <property type="entry name" value="Arm-DNA-bind_3"/>
    <property type="match status" value="1"/>
</dbReference>
<name>A0A934N1X5_9GAMM</name>
<feature type="domain" description="Tyr recombinase" evidence="6">
    <location>
        <begin position="207"/>
        <end position="386"/>
    </location>
</feature>
<evidence type="ECO:0000256" key="3">
    <source>
        <dbReference type="ARBA" id="ARBA00023125"/>
    </source>
</evidence>
<dbReference type="PANTHER" id="PTHR30629">
    <property type="entry name" value="PROPHAGE INTEGRASE"/>
    <property type="match status" value="1"/>
</dbReference>
<dbReference type="CDD" id="cd00796">
    <property type="entry name" value="INT_Rci_Hp1_C"/>
    <property type="match status" value="1"/>
</dbReference>
<dbReference type="PROSITE" id="PS51900">
    <property type="entry name" value="CB"/>
    <property type="match status" value="1"/>
</dbReference>
<dbReference type="AlphaFoldDB" id="A0A934N1X5"/>
<dbReference type="PROSITE" id="PS51898">
    <property type="entry name" value="TYR_RECOMBINASE"/>
    <property type="match status" value="1"/>
</dbReference>
<evidence type="ECO:0000259" key="6">
    <source>
        <dbReference type="PROSITE" id="PS51898"/>
    </source>
</evidence>
<dbReference type="Gene3D" id="1.10.443.10">
    <property type="entry name" value="Intergrase catalytic core"/>
    <property type="match status" value="1"/>
</dbReference>
<dbReference type="InterPro" id="IPR038488">
    <property type="entry name" value="Integrase_DNA-bd_sf"/>
</dbReference>
<dbReference type="InterPro" id="IPR011010">
    <property type="entry name" value="DNA_brk_join_enz"/>
</dbReference>
<evidence type="ECO:0000256" key="1">
    <source>
        <dbReference type="ARBA" id="ARBA00008857"/>
    </source>
</evidence>